<keyword evidence="6" id="KW-1185">Reference proteome</keyword>
<proteinExistence type="predicted"/>
<name>A0ABY1HIH2_9GAMM</name>
<comment type="caution">
    <text evidence="5">The sequence shown here is derived from an EMBL/GenBank/DDBJ whole genome shotgun (WGS) entry which is preliminary data.</text>
</comment>
<evidence type="ECO:0000313" key="6">
    <source>
        <dbReference type="Proteomes" id="UP000182660"/>
    </source>
</evidence>
<evidence type="ECO:0000256" key="3">
    <source>
        <dbReference type="ARBA" id="ARBA00023136"/>
    </source>
</evidence>
<keyword evidence="2 4" id="KW-0732">Signal</keyword>
<evidence type="ECO:0008006" key="7">
    <source>
        <dbReference type="Google" id="ProtNLM"/>
    </source>
</evidence>
<dbReference type="PANTHER" id="PTHR30332">
    <property type="entry name" value="PROBABLE GENERAL SECRETION PATHWAY PROTEIN D"/>
    <property type="match status" value="1"/>
</dbReference>
<reference evidence="5 6" key="1">
    <citation type="submission" date="2016-11" db="EMBL/GenBank/DDBJ databases">
        <authorList>
            <person name="Klemetsen T."/>
        </authorList>
    </citation>
    <scope>NUCLEOTIDE SEQUENCE [LARGE SCALE GENOMIC DNA]</scope>
    <source>
        <strain evidence="5">MT 2528</strain>
    </source>
</reference>
<evidence type="ECO:0000313" key="5">
    <source>
        <dbReference type="EMBL" id="SGZ00291.1"/>
    </source>
</evidence>
<feature type="signal peptide" evidence="4">
    <location>
        <begin position="1"/>
        <end position="24"/>
    </location>
</feature>
<organism evidence="5 6">
    <name type="scientific">Moritella viscosa</name>
    <dbReference type="NCBI Taxonomy" id="80854"/>
    <lineage>
        <taxon>Bacteria</taxon>
        <taxon>Pseudomonadati</taxon>
        <taxon>Pseudomonadota</taxon>
        <taxon>Gammaproteobacteria</taxon>
        <taxon>Alteromonadales</taxon>
        <taxon>Moritellaceae</taxon>
        <taxon>Moritella</taxon>
    </lineage>
</organism>
<gene>
    <name evidence="5" type="ORF">MT2528_4006</name>
</gene>
<sequence>MKRTFTRAILAGALFATLSGCVSQNYTDTKSEAKAVQETISAYTPSARLNNVITINRPPIDLTPVNVVEPIDWLDKPSNVKIKRLPLSELLNVMLTNENIDVKFLEEANPDLLVKVDASGTRKMVLNRLSQETGYAFIPSNDALTVQKFVSDTFIINIPTGDYSGQLGSQGEGGGEDDKKIEGQFINVAYEGVNVVNDLSNAIKVLLKAPKGDKDDKNDKLIGSVDAITSLSTITVRTTAKRMVAVKQLIDTHQALLAKQTLLSIRILEFKSNDGEDNGIDWEVLKDIGKGTLKFSLPGSSIGSPASNSGLAFEATGSWNGTKAFIKALKQQGTVSTQTPISMLALNSQPVRISQSMVTPFLSDIVTVVTDTSTSTTTTRDKVTEGIDMMAVANVKDNFVWLRVAGKLSKIADDREIETAGIKQRYISTRDVDLNFTNKLRYGQTVILGSIKQHTTSANKSASFRVEGLGSQVTNREVVETLVLLTPRKIQ</sequence>
<protein>
    <recommendedName>
        <fullName evidence="7">Type II and III secretion system protein</fullName>
    </recommendedName>
</protein>
<evidence type="ECO:0000256" key="1">
    <source>
        <dbReference type="ARBA" id="ARBA00004370"/>
    </source>
</evidence>
<keyword evidence="3" id="KW-0472">Membrane</keyword>
<feature type="chain" id="PRO_5046799377" description="Type II and III secretion system protein" evidence="4">
    <location>
        <begin position="25"/>
        <end position="491"/>
    </location>
</feature>
<dbReference type="Proteomes" id="UP000182660">
    <property type="component" value="Unassembled WGS sequence"/>
</dbReference>
<dbReference type="PROSITE" id="PS51257">
    <property type="entry name" value="PROKAR_LIPOPROTEIN"/>
    <property type="match status" value="1"/>
</dbReference>
<comment type="subcellular location">
    <subcellularLocation>
        <location evidence="1">Membrane</location>
    </subcellularLocation>
</comment>
<dbReference type="PANTHER" id="PTHR30332:SF24">
    <property type="entry name" value="SECRETIN GSPD-RELATED"/>
    <property type="match status" value="1"/>
</dbReference>
<evidence type="ECO:0000256" key="2">
    <source>
        <dbReference type="ARBA" id="ARBA00022729"/>
    </source>
</evidence>
<accession>A0ABY1HIH2</accession>
<dbReference type="RefSeq" id="WP_075532019.1">
    <property type="nucleotide sequence ID" value="NZ_CAWRCN010000151.1"/>
</dbReference>
<evidence type="ECO:0000256" key="4">
    <source>
        <dbReference type="SAM" id="SignalP"/>
    </source>
</evidence>
<dbReference type="EMBL" id="FPLJ01000092">
    <property type="protein sequence ID" value="SGZ00291.1"/>
    <property type="molecule type" value="Genomic_DNA"/>
</dbReference>
<dbReference type="InterPro" id="IPR050810">
    <property type="entry name" value="Bact_Secretion_Sys_Channel"/>
</dbReference>